<accession>A0AAX6FB17</accession>
<sequence>MVRSSNRGKSTAVRKPLVEISNGGGRPSTQISIKKKKQQQQQPPPPPPGNGNGNGDSSDGAADRLLLLRASLSTLVSQVDDLVSKASKHKMFSRTASQDIESFENVLSDMVSSLKPWISRLEKAFGSKEHQADQPSGINSISCYSEDANVARSNKNAPDMDLIVSPSPLVSWHAGLGGGACKMESGRQLFLLTPLPKPKFLPSKCPVTSTSMVRILHDEDEHLGVPPTLLKKAHHGMSERLEADLVQRKVFTSCTEGAKGSTSEGPLSSPLRYANSKNRRVSLVLSTPCLNKSPTKALLDLIPDQVKYERDCSDDLVSEVPHSVASRYQELLGLKHTRNCTTRRKEENETLDWFLSPPKTCILMEPTDEKPVPTPANSFSVMLATPLRTNLESTMQRGKQPGENTLKKELWTRFEEVSTDGLRFDASVFQQNAHKGFLDMLEEASCETADPDCSVARKK</sequence>
<reference evidence="2" key="2">
    <citation type="submission" date="2023-04" db="EMBL/GenBank/DDBJ databases">
        <authorList>
            <person name="Bruccoleri R.E."/>
            <person name="Oakeley E.J."/>
            <person name="Faust A.-M."/>
            <person name="Dessus-Babus S."/>
            <person name="Altorfer M."/>
            <person name="Burckhardt D."/>
            <person name="Oertli M."/>
            <person name="Naumann U."/>
            <person name="Petersen F."/>
            <person name="Wong J."/>
        </authorList>
    </citation>
    <scope>NUCLEOTIDE SEQUENCE</scope>
    <source>
        <strain evidence="2">GSM-AAB239-AS_SAM_17_03QT</strain>
        <tissue evidence="2">Leaf</tissue>
    </source>
</reference>
<feature type="region of interest" description="Disordered" evidence="1">
    <location>
        <begin position="1"/>
        <end position="60"/>
    </location>
</feature>
<reference evidence="2" key="1">
    <citation type="journal article" date="2023" name="GigaByte">
        <title>Genome assembly of the bearded iris, Iris pallida Lam.</title>
        <authorList>
            <person name="Bruccoleri R.E."/>
            <person name="Oakeley E.J."/>
            <person name="Faust A.M.E."/>
            <person name="Altorfer M."/>
            <person name="Dessus-Babus S."/>
            <person name="Burckhardt D."/>
            <person name="Oertli M."/>
            <person name="Naumann U."/>
            <person name="Petersen F."/>
            <person name="Wong J."/>
        </authorList>
    </citation>
    <scope>NUCLEOTIDE SEQUENCE</scope>
    <source>
        <strain evidence="2">GSM-AAB239-AS_SAM_17_03QT</strain>
    </source>
</reference>
<dbReference type="PANTHER" id="PTHR37238">
    <property type="entry name" value="OS05G0532500 PROTEIN"/>
    <property type="match status" value="1"/>
</dbReference>
<organism evidence="2 3">
    <name type="scientific">Iris pallida</name>
    <name type="common">Sweet iris</name>
    <dbReference type="NCBI Taxonomy" id="29817"/>
    <lineage>
        <taxon>Eukaryota</taxon>
        <taxon>Viridiplantae</taxon>
        <taxon>Streptophyta</taxon>
        <taxon>Embryophyta</taxon>
        <taxon>Tracheophyta</taxon>
        <taxon>Spermatophyta</taxon>
        <taxon>Magnoliopsida</taxon>
        <taxon>Liliopsida</taxon>
        <taxon>Asparagales</taxon>
        <taxon>Iridaceae</taxon>
        <taxon>Iridoideae</taxon>
        <taxon>Irideae</taxon>
        <taxon>Iris</taxon>
    </lineage>
</organism>
<proteinExistence type="predicted"/>
<evidence type="ECO:0000256" key="1">
    <source>
        <dbReference type="SAM" id="MobiDB-lite"/>
    </source>
</evidence>
<dbReference type="PANTHER" id="PTHR37238:SF1">
    <property type="entry name" value="OS05G0532500 PROTEIN"/>
    <property type="match status" value="1"/>
</dbReference>
<dbReference type="EMBL" id="JANAVB010030220">
    <property type="protein sequence ID" value="KAJ6813604.1"/>
    <property type="molecule type" value="Genomic_DNA"/>
</dbReference>
<name>A0AAX6FB17_IRIPA</name>
<comment type="caution">
    <text evidence="2">The sequence shown here is derived from an EMBL/GenBank/DDBJ whole genome shotgun (WGS) entry which is preliminary data.</text>
</comment>
<keyword evidence="3" id="KW-1185">Reference proteome</keyword>
<dbReference type="AlphaFoldDB" id="A0AAX6FB17"/>
<dbReference type="Proteomes" id="UP001140949">
    <property type="component" value="Unassembled WGS sequence"/>
</dbReference>
<gene>
    <name evidence="2" type="ORF">M6B38_142280</name>
</gene>
<evidence type="ECO:0000313" key="3">
    <source>
        <dbReference type="Proteomes" id="UP001140949"/>
    </source>
</evidence>
<protein>
    <submittedName>
        <fullName evidence="2">Uncharacterized protein</fullName>
    </submittedName>
</protein>
<evidence type="ECO:0000313" key="2">
    <source>
        <dbReference type="EMBL" id="KAJ6813604.1"/>
    </source>
</evidence>